<dbReference type="GO" id="GO:0010506">
    <property type="term" value="P:regulation of autophagy"/>
    <property type="evidence" value="ECO:0007669"/>
    <property type="project" value="InterPro"/>
</dbReference>
<keyword evidence="11" id="KW-1185">Reference proteome</keyword>
<evidence type="ECO:0000256" key="3">
    <source>
        <dbReference type="ARBA" id="ARBA00022741"/>
    </source>
</evidence>
<dbReference type="PROSITE" id="PS00108">
    <property type="entry name" value="PROTEIN_KINASE_ST"/>
    <property type="match status" value="1"/>
</dbReference>
<dbReference type="GO" id="GO:0005829">
    <property type="term" value="C:cytosol"/>
    <property type="evidence" value="ECO:0007669"/>
    <property type="project" value="TreeGrafter"/>
</dbReference>
<dbReference type="GO" id="GO:0000045">
    <property type="term" value="P:autophagosome assembly"/>
    <property type="evidence" value="ECO:0007669"/>
    <property type="project" value="TreeGrafter"/>
</dbReference>
<dbReference type="AlphaFoldDB" id="A0AAD7C4M3"/>
<comment type="caution">
    <text evidence="10">The sequence shown here is derived from an EMBL/GenBank/DDBJ whole genome shotgun (WGS) entry which is preliminary data.</text>
</comment>
<dbReference type="EC" id="2.7.11.1" evidence="1"/>
<feature type="domain" description="Protein kinase" evidence="9">
    <location>
        <begin position="22"/>
        <end position="288"/>
    </location>
</feature>
<reference evidence="10" key="1">
    <citation type="submission" date="2023-03" db="EMBL/GenBank/DDBJ databases">
        <title>Massive genome expansion in bonnet fungi (Mycena s.s.) driven by repeated elements and novel gene families across ecological guilds.</title>
        <authorList>
            <consortium name="Lawrence Berkeley National Laboratory"/>
            <person name="Harder C.B."/>
            <person name="Miyauchi S."/>
            <person name="Viragh M."/>
            <person name="Kuo A."/>
            <person name="Thoen E."/>
            <person name="Andreopoulos B."/>
            <person name="Lu D."/>
            <person name="Skrede I."/>
            <person name="Drula E."/>
            <person name="Henrissat B."/>
            <person name="Morin E."/>
            <person name="Kohler A."/>
            <person name="Barry K."/>
            <person name="LaButti K."/>
            <person name="Morin E."/>
            <person name="Salamov A."/>
            <person name="Lipzen A."/>
            <person name="Mereny Z."/>
            <person name="Hegedus B."/>
            <person name="Baldrian P."/>
            <person name="Stursova M."/>
            <person name="Weitz H."/>
            <person name="Taylor A."/>
            <person name="Grigoriev I.V."/>
            <person name="Nagy L.G."/>
            <person name="Martin F."/>
            <person name="Kauserud H."/>
        </authorList>
    </citation>
    <scope>NUCLEOTIDE SEQUENCE</scope>
    <source>
        <strain evidence="10">9284</strain>
    </source>
</reference>
<keyword evidence="5 6" id="KW-0067">ATP-binding</keyword>
<feature type="compositionally biased region" description="Low complexity" evidence="8">
    <location>
        <begin position="364"/>
        <end position="377"/>
    </location>
</feature>
<protein>
    <recommendedName>
        <fullName evidence="1">non-specific serine/threonine protein kinase</fullName>
        <ecNumber evidence="1">2.7.11.1</ecNumber>
    </recommendedName>
</protein>
<proteinExistence type="inferred from homology"/>
<keyword evidence="3 6" id="KW-0547">Nucleotide-binding</keyword>
<evidence type="ECO:0000256" key="8">
    <source>
        <dbReference type="SAM" id="MobiDB-lite"/>
    </source>
</evidence>
<dbReference type="SUPFAM" id="SSF56112">
    <property type="entry name" value="Protein kinase-like (PK-like)"/>
    <property type="match status" value="1"/>
</dbReference>
<dbReference type="GO" id="GO:0016020">
    <property type="term" value="C:membrane"/>
    <property type="evidence" value="ECO:0007669"/>
    <property type="project" value="TreeGrafter"/>
</dbReference>
<evidence type="ECO:0000313" key="11">
    <source>
        <dbReference type="Proteomes" id="UP001221142"/>
    </source>
</evidence>
<dbReference type="GO" id="GO:0000407">
    <property type="term" value="C:phagophore assembly site"/>
    <property type="evidence" value="ECO:0007669"/>
    <property type="project" value="TreeGrafter"/>
</dbReference>
<accession>A0AAD7C4M3</accession>
<organism evidence="10 11">
    <name type="scientific">Roridomyces roridus</name>
    <dbReference type="NCBI Taxonomy" id="1738132"/>
    <lineage>
        <taxon>Eukaryota</taxon>
        <taxon>Fungi</taxon>
        <taxon>Dikarya</taxon>
        <taxon>Basidiomycota</taxon>
        <taxon>Agaricomycotina</taxon>
        <taxon>Agaricomycetes</taxon>
        <taxon>Agaricomycetidae</taxon>
        <taxon>Agaricales</taxon>
        <taxon>Marasmiineae</taxon>
        <taxon>Mycenaceae</taxon>
        <taxon>Roridomyces</taxon>
    </lineage>
</organism>
<dbReference type="PANTHER" id="PTHR24348">
    <property type="entry name" value="SERINE/THREONINE-PROTEIN KINASE UNC-51-RELATED"/>
    <property type="match status" value="1"/>
</dbReference>
<dbReference type="GO" id="GO:0005776">
    <property type="term" value="C:autophagosome"/>
    <property type="evidence" value="ECO:0007669"/>
    <property type="project" value="TreeGrafter"/>
</dbReference>
<evidence type="ECO:0000256" key="2">
    <source>
        <dbReference type="ARBA" id="ARBA00022679"/>
    </source>
</evidence>
<keyword evidence="7 10" id="KW-0723">Serine/threonine-protein kinase</keyword>
<gene>
    <name evidence="10" type="ORF">FB45DRAFT_1133698</name>
</gene>
<sequence length="443" mass="49341">MSHTPEAQQLPNFLGQVLQGRYKVVERLGSGAYGVVYKALDLSSPHPVHYAIKCVKRQRVGTREGIFQARELKLHKLVCAHPNILTMHRFFSDGRHIFVVLDFCHSDLFRAITEQHLFHRDTALTKRIFVQILDAVEHCARNSVYHRDLKPENILCDSTGDNIRLADFGLATQACLNTDFGLGSPYYMSPEGVNTEYSRGTYAASHADIWSLGVILTNMICGRNPWKLADPSDDCFRSFLENADFLLYALPISPGANEILKWCFRLHAGSRPSISQLRTAILELDTFFLSDEELAESPSHLRAVAQHYAEPTPAEELSPEPERPATPCEEPKRSSSSFCSTDSEEGYLYSTPPFGSPGLEVPFSSGSSSVSASDGSSFNGPITPVVHAIDPIEEVPDMEEDENIDESAVFPLPMVDVPLTDKPKPQSRSILRRAVRRIKAMAY</sequence>
<evidence type="ECO:0000313" key="10">
    <source>
        <dbReference type="EMBL" id="KAJ7638951.1"/>
    </source>
</evidence>
<feature type="region of interest" description="Disordered" evidence="8">
    <location>
        <begin position="360"/>
        <end position="382"/>
    </location>
</feature>
<comment type="similarity">
    <text evidence="7">Belongs to the protein kinase superfamily.</text>
</comment>
<evidence type="ECO:0000256" key="6">
    <source>
        <dbReference type="PROSITE-ProRule" id="PRU10141"/>
    </source>
</evidence>
<evidence type="ECO:0000256" key="5">
    <source>
        <dbReference type="ARBA" id="ARBA00022840"/>
    </source>
</evidence>
<dbReference type="InterPro" id="IPR008271">
    <property type="entry name" value="Ser/Thr_kinase_AS"/>
</dbReference>
<dbReference type="Proteomes" id="UP001221142">
    <property type="component" value="Unassembled WGS sequence"/>
</dbReference>
<keyword evidence="2" id="KW-0808">Transferase</keyword>
<name>A0AAD7C4M3_9AGAR</name>
<dbReference type="InterPro" id="IPR045269">
    <property type="entry name" value="Atg1-like"/>
</dbReference>
<dbReference type="GO" id="GO:0005524">
    <property type="term" value="F:ATP binding"/>
    <property type="evidence" value="ECO:0007669"/>
    <property type="project" value="UniProtKB-UniRule"/>
</dbReference>
<evidence type="ECO:0000256" key="4">
    <source>
        <dbReference type="ARBA" id="ARBA00022777"/>
    </source>
</evidence>
<feature type="region of interest" description="Disordered" evidence="8">
    <location>
        <begin position="310"/>
        <end position="340"/>
    </location>
</feature>
<dbReference type="EMBL" id="JARKIF010000005">
    <property type="protein sequence ID" value="KAJ7638951.1"/>
    <property type="molecule type" value="Genomic_DNA"/>
</dbReference>
<evidence type="ECO:0000256" key="7">
    <source>
        <dbReference type="RuleBase" id="RU000304"/>
    </source>
</evidence>
<dbReference type="PANTHER" id="PTHR24348:SF22">
    <property type="entry name" value="NON-SPECIFIC SERINE_THREONINE PROTEIN KINASE"/>
    <property type="match status" value="1"/>
</dbReference>
<dbReference type="PROSITE" id="PS00107">
    <property type="entry name" value="PROTEIN_KINASE_ATP"/>
    <property type="match status" value="1"/>
</dbReference>
<dbReference type="InterPro" id="IPR000719">
    <property type="entry name" value="Prot_kinase_dom"/>
</dbReference>
<evidence type="ECO:0000259" key="9">
    <source>
        <dbReference type="PROSITE" id="PS50011"/>
    </source>
</evidence>
<dbReference type="SMART" id="SM00220">
    <property type="entry name" value="S_TKc"/>
    <property type="match status" value="1"/>
</dbReference>
<dbReference type="Pfam" id="PF00069">
    <property type="entry name" value="Pkinase"/>
    <property type="match status" value="1"/>
</dbReference>
<dbReference type="PROSITE" id="PS50011">
    <property type="entry name" value="PROTEIN_KINASE_DOM"/>
    <property type="match status" value="1"/>
</dbReference>
<dbReference type="GO" id="GO:0004674">
    <property type="term" value="F:protein serine/threonine kinase activity"/>
    <property type="evidence" value="ECO:0007669"/>
    <property type="project" value="UniProtKB-KW"/>
</dbReference>
<keyword evidence="4 10" id="KW-0418">Kinase</keyword>
<feature type="binding site" evidence="6">
    <location>
        <position position="53"/>
    </location>
    <ligand>
        <name>ATP</name>
        <dbReference type="ChEBI" id="CHEBI:30616"/>
    </ligand>
</feature>
<evidence type="ECO:0000256" key="1">
    <source>
        <dbReference type="ARBA" id="ARBA00012513"/>
    </source>
</evidence>
<dbReference type="Gene3D" id="1.10.510.10">
    <property type="entry name" value="Transferase(Phosphotransferase) domain 1"/>
    <property type="match status" value="1"/>
</dbReference>
<dbReference type="InterPro" id="IPR011009">
    <property type="entry name" value="Kinase-like_dom_sf"/>
</dbReference>
<dbReference type="InterPro" id="IPR017441">
    <property type="entry name" value="Protein_kinase_ATP_BS"/>
</dbReference>